<name>A0A0G2DYL5_9PEZI</name>
<sequence length="244" mass="27598">MQNLSAEKSDQKPFKNSPVDDDGQVNDRGQVNDDNEASDEDDDSDSFSVTSSLEACEHCGEEYCTDPEIGIAQVARVCKPTLVDITYPPASTPVKPLRKKRKLDSLVSRAKEQASKFLRLPKFTMRDTYYTAVPEARLKHSSARDSMTTNSGKSMMNATEQKAEPEKQRNKLKLKIPAEDSIPRDYYLPRHAHSGQADQEDSFGMEPTTPERRKLDELTDGVRIIYKRKSPAKSSPRFSFFKRD</sequence>
<reference evidence="2 3" key="1">
    <citation type="submission" date="2015-03" db="EMBL/GenBank/DDBJ databases">
        <authorList>
            <person name="Morales-Cruz A."/>
            <person name="Amrine K.C."/>
            <person name="Cantu D."/>
        </authorList>
    </citation>
    <scope>NUCLEOTIDE SEQUENCE [LARGE SCALE GENOMIC DNA]</scope>
    <source>
        <strain evidence="2">DS831</strain>
    </source>
</reference>
<feature type="compositionally biased region" description="Polar residues" evidence="1">
    <location>
        <begin position="144"/>
        <end position="160"/>
    </location>
</feature>
<dbReference type="Proteomes" id="UP000034182">
    <property type="component" value="Unassembled WGS sequence"/>
</dbReference>
<comment type="caution">
    <text evidence="2">The sequence shown here is derived from an EMBL/GenBank/DDBJ whole genome shotgun (WGS) entry which is preliminary data.</text>
</comment>
<proteinExistence type="predicted"/>
<reference evidence="2 3" key="2">
    <citation type="submission" date="2015-05" db="EMBL/GenBank/DDBJ databases">
        <title>Distinctive expansion of gene families associated with plant cell wall degradation and secondary metabolism in the genomes of grapevine trunk pathogens.</title>
        <authorList>
            <person name="Lawrence D.P."/>
            <person name="Travadon R."/>
            <person name="Rolshausen P.E."/>
            <person name="Baumgartner K."/>
        </authorList>
    </citation>
    <scope>NUCLEOTIDE SEQUENCE [LARGE SCALE GENOMIC DNA]</scope>
    <source>
        <strain evidence="2">DS831</strain>
    </source>
</reference>
<organism evidence="2 3">
    <name type="scientific">Diplodia seriata</name>
    <dbReference type="NCBI Taxonomy" id="420778"/>
    <lineage>
        <taxon>Eukaryota</taxon>
        <taxon>Fungi</taxon>
        <taxon>Dikarya</taxon>
        <taxon>Ascomycota</taxon>
        <taxon>Pezizomycotina</taxon>
        <taxon>Dothideomycetes</taxon>
        <taxon>Dothideomycetes incertae sedis</taxon>
        <taxon>Botryosphaeriales</taxon>
        <taxon>Botryosphaeriaceae</taxon>
        <taxon>Diplodia</taxon>
    </lineage>
</organism>
<feature type="region of interest" description="Disordered" evidence="1">
    <location>
        <begin position="1"/>
        <end position="51"/>
    </location>
</feature>
<feature type="region of interest" description="Disordered" evidence="1">
    <location>
        <begin position="183"/>
        <end position="221"/>
    </location>
</feature>
<dbReference type="AlphaFoldDB" id="A0A0G2DYL5"/>
<evidence type="ECO:0000313" key="3">
    <source>
        <dbReference type="Proteomes" id="UP000034182"/>
    </source>
</evidence>
<evidence type="ECO:0000313" key="2">
    <source>
        <dbReference type="EMBL" id="KKY15221.1"/>
    </source>
</evidence>
<feature type="compositionally biased region" description="Acidic residues" evidence="1">
    <location>
        <begin position="33"/>
        <end position="45"/>
    </location>
</feature>
<accession>A0A0G2DYL5</accession>
<gene>
    <name evidence="2" type="ORF">UCDDS831_g07762</name>
</gene>
<feature type="region of interest" description="Disordered" evidence="1">
    <location>
        <begin position="140"/>
        <end position="170"/>
    </location>
</feature>
<dbReference type="EMBL" id="LAQI01000199">
    <property type="protein sequence ID" value="KKY15221.1"/>
    <property type="molecule type" value="Genomic_DNA"/>
</dbReference>
<protein>
    <submittedName>
        <fullName evidence="2">Uncharacterized protein</fullName>
    </submittedName>
</protein>
<evidence type="ECO:0000256" key="1">
    <source>
        <dbReference type="SAM" id="MobiDB-lite"/>
    </source>
</evidence>